<evidence type="ECO:0000259" key="1">
    <source>
        <dbReference type="Pfam" id="PF25861"/>
    </source>
</evidence>
<dbReference type="Proteomes" id="UP000465306">
    <property type="component" value="Unassembled WGS sequence"/>
</dbReference>
<feature type="domain" description="Alkaline phosphatase-like protein PglZ C-terminal" evidence="3">
    <location>
        <begin position="777"/>
        <end position="876"/>
    </location>
</feature>
<dbReference type="Pfam" id="PF25861">
    <property type="entry name" value="PglZ_2nd"/>
    <property type="match status" value="1"/>
</dbReference>
<feature type="domain" description="Alkaline phosphatase-like protein PglZ second" evidence="1">
    <location>
        <begin position="189"/>
        <end position="318"/>
    </location>
</feature>
<dbReference type="SUPFAM" id="SSF53649">
    <property type="entry name" value="Alkaline phosphatase-like"/>
    <property type="match status" value="1"/>
</dbReference>
<reference evidence="4" key="2">
    <citation type="submission" date="2020-02" db="EMBL/GenBank/DDBJ databases">
        <authorList>
            <person name="Matsumoto Y."/>
            <person name="Kinjo T."/>
            <person name="Motooka D."/>
            <person name="Nabeya D."/>
            <person name="Jung N."/>
            <person name="Uechi K."/>
            <person name="Horii T."/>
            <person name="Iida T."/>
            <person name="Fujita J."/>
            <person name="Nakamura S."/>
        </authorList>
    </citation>
    <scope>NUCLEOTIDE SEQUENCE</scope>
    <source>
        <strain evidence="4">JCM 13573</strain>
    </source>
</reference>
<dbReference type="Pfam" id="PF08665">
    <property type="entry name" value="PglZ"/>
    <property type="match status" value="1"/>
</dbReference>
<dbReference type="RefSeq" id="WP_085072927.1">
    <property type="nucleotide sequence ID" value="NZ_CP045075.1"/>
</dbReference>
<dbReference type="KEGG" id="mku:I2456_07205"/>
<name>A0AAX1JDG6_9MYCO</name>
<reference evidence="4 6" key="1">
    <citation type="journal article" date="2019" name="Emerg. Microbes Infect.">
        <title>Comprehensive subspecies identification of 175 nontuberculous mycobacteria species based on 7547 genomic profiles.</title>
        <authorList>
            <person name="Matsumoto Y."/>
            <person name="Kinjo T."/>
            <person name="Motooka D."/>
            <person name="Nabeya D."/>
            <person name="Jung N."/>
            <person name="Uechi K."/>
            <person name="Horii T."/>
            <person name="Iida T."/>
            <person name="Fujita J."/>
            <person name="Nakamura S."/>
        </authorList>
    </citation>
    <scope>NUCLEOTIDE SEQUENCE [LARGE SCALE GENOMIC DNA]</scope>
    <source>
        <strain evidence="4 6">JCM 13573</strain>
    </source>
</reference>
<dbReference type="InterPro" id="IPR017850">
    <property type="entry name" value="Alkaline_phosphatase_core_sf"/>
</dbReference>
<evidence type="ECO:0000259" key="3">
    <source>
        <dbReference type="Pfam" id="PF25863"/>
    </source>
</evidence>
<reference evidence="5" key="3">
    <citation type="submission" date="2020-11" db="EMBL/GenBank/DDBJ databases">
        <title>Intraspecies plasmid and genomic variation of Mycobacterium kubicae revealed by the complete genome sequences of two clinical isolates.</title>
        <authorList>
            <person name="Hendrix J.R."/>
            <person name="Epperson L.E."/>
            <person name="Honda J.R."/>
            <person name="Strong M."/>
        </authorList>
    </citation>
    <scope>NUCLEOTIDE SEQUENCE</scope>
    <source>
        <strain evidence="5">JCM 13573</strain>
    </source>
</reference>
<evidence type="ECO:0000313" key="6">
    <source>
        <dbReference type="Proteomes" id="UP000465306"/>
    </source>
</evidence>
<keyword evidence="6" id="KW-1185">Reference proteome</keyword>
<dbReference type="InterPro" id="IPR058882">
    <property type="entry name" value="PglZ_C"/>
</dbReference>
<accession>A0AAX1JDG6</accession>
<dbReference type="InterPro" id="IPR058881">
    <property type="entry name" value="PglZ_2nd"/>
</dbReference>
<proteinExistence type="predicted"/>
<evidence type="ECO:0000313" key="4">
    <source>
        <dbReference type="EMBL" id="GFG63808.1"/>
    </source>
</evidence>
<evidence type="ECO:0000313" key="5">
    <source>
        <dbReference type="EMBL" id="QPI39256.1"/>
    </source>
</evidence>
<sequence length="881" mass="94018">MVLSERQLRTVSVSPAMVQQRAVDLVKSDAQILLLRARPEWSRGDIKVGDEVVRVLPAVSQLAVLDILATLSTDERAIVLTDRPEEDLGDAVLSRAYKYGIELPDEWQAVPRLFPGAIEVGRDLRRLDWAATALLDHQPPGGWPRSVEPALTARHAIGSLLAHVLGLGADAQLDGVLLLTALGRRNVRAAWVAVDAQLRRHLIDWAGAELGDPAASALQIAQRNEHVTPLAVGLALDVLWPEDGTPPTETQVSARVRVETFVDGKAVPVDIAKDVARLAKAAVLRLEVDSSPELGVALQQAEALLGDLGWPEGAEQSAVLRPGYLARVRSLAEALTSGEEVENALARVLEHRDGNTSQAPIMAVRLHRWLATTEDASISLGGDLQRQMNDGAWVDAAVGAVWNGSNDLVVTEAYQQLLDKVHVRRKQRDHAAALRLGQVNAAGDQGAVGVERLLAQIVDPWRRQGGALLVVLDGMSSAIATALASEVARLGLVEWVPASTHARQSVVAALPSLTNISRTSLFCGEVCSGTGEDEKRGLATAFPGAKLFHKKDLRSAGGASLPDVVLAAIRDAAVPVVGVVINAIDDATHKNDMSSWDWDLRSLDPLRALLETAISARRAIILTSDHGHVVERNTEALSVSGAESRWRPTSTGASVDGEVLVSGPRVVVPGGEAVLLWRDDAHYGPRHAGYHGGASLAELTIPVLVFQAATVATGAAGWEQAAPQIPLWWNDPIGSDSSAKTRAFPEGLKKPKKAEAQGQGEGLFELDELPKPPAIPAGLVEAVLASTTYAEQRRMAGRRALDDRTAEAVLRALVDRGGRAHQDTVAAAVGIPIANVGQVFAAVRRLFNVDGYGVIELDTDGVTLRLDEQLLREQFNVGSAR</sequence>
<dbReference type="InterPro" id="IPR058880">
    <property type="entry name" value="PglZ_N"/>
</dbReference>
<organism evidence="5 7">
    <name type="scientific">Mycobacterium kubicae</name>
    <dbReference type="NCBI Taxonomy" id="120959"/>
    <lineage>
        <taxon>Bacteria</taxon>
        <taxon>Bacillati</taxon>
        <taxon>Actinomycetota</taxon>
        <taxon>Actinomycetes</taxon>
        <taxon>Mycobacteriales</taxon>
        <taxon>Mycobacteriaceae</taxon>
        <taxon>Mycobacterium</taxon>
        <taxon>Mycobacterium simiae complex</taxon>
    </lineage>
</organism>
<dbReference type="Pfam" id="PF25862">
    <property type="entry name" value="PglZ_1st"/>
    <property type="match status" value="1"/>
</dbReference>
<dbReference type="EMBL" id="BLKU01000003">
    <property type="protein sequence ID" value="GFG63808.1"/>
    <property type="molecule type" value="Genomic_DNA"/>
</dbReference>
<feature type="domain" description="Alkaline phosphatase-like protein PglZ N-terminal" evidence="2">
    <location>
        <begin position="14"/>
        <end position="102"/>
    </location>
</feature>
<dbReference type="Pfam" id="PF25863">
    <property type="entry name" value="PglZ_C"/>
    <property type="match status" value="1"/>
</dbReference>
<dbReference type="Proteomes" id="UP000663583">
    <property type="component" value="Chromosome"/>
</dbReference>
<dbReference type="AlphaFoldDB" id="A0AAX1JDG6"/>
<evidence type="ECO:0000259" key="2">
    <source>
        <dbReference type="Pfam" id="PF25862"/>
    </source>
</evidence>
<gene>
    <name evidence="5" type="primary">pglZ</name>
    <name evidence="5" type="ORF">I2456_07205</name>
    <name evidence="4" type="ORF">MKUB_12980</name>
</gene>
<dbReference type="NCBIfam" id="NF033446">
    <property type="entry name" value="BREX_PglZ_2"/>
    <property type="match status" value="1"/>
</dbReference>
<dbReference type="EMBL" id="CP065047">
    <property type="protein sequence ID" value="QPI39256.1"/>
    <property type="molecule type" value="Genomic_DNA"/>
</dbReference>
<dbReference type="InterPro" id="IPR047992">
    <property type="entry name" value="BREX_PglZ"/>
</dbReference>
<evidence type="ECO:0000313" key="7">
    <source>
        <dbReference type="Proteomes" id="UP000663583"/>
    </source>
</evidence>
<protein>
    <submittedName>
        <fullName evidence="5">BREX-2 system phosphatase PglZ</fullName>
    </submittedName>
</protein>